<feature type="domain" description="Acetyl-coenzyme A synthetase N-terminal" evidence="7">
    <location>
        <begin position="39"/>
        <end position="91"/>
    </location>
</feature>
<dbReference type="InterPro" id="IPR045851">
    <property type="entry name" value="AMP-bd_C_sf"/>
</dbReference>
<feature type="domain" description="AMP-dependent synthetase/ligase" evidence="5">
    <location>
        <begin position="98"/>
        <end position="470"/>
    </location>
</feature>
<dbReference type="AlphaFoldDB" id="A0AAX3YR33"/>
<keyword evidence="2 9" id="KW-0436">Ligase</keyword>
<dbReference type="NCBIfam" id="TIGR01217">
    <property type="entry name" value="ac_ac_CoA_syn"/>
    <property type="match status" value="1"/>
</dbReference>
<dbReference type="InterPro" id="IPR025110">
    <property type="entry name" value="AMP-bd_C"/>
</dbReference>
<sequence>MTDPVWTPTARQIADARITDFADWLCRHQRAEISDTTDYAALWQWSIEHVEQFWTAIWDYFDIGERGTGPALTGDRMPDVHWFPDTELNYVEYLFRHAEPDRTALVEVDEDTGTRITLTFGDLRTQVAALAQTLRNLGVDRGDRVAGYLPNTAEAVTAFLATASLGAVWAGCGQDYAPAGAAHRFAQLEPRVLVAATGYHYGGRHHDKRQSVEELRRLLPSVRRTILTDRNTGLPDDPHYLSWSDATSDTTTPLSAEPVPFDHPLWVVFSSGTTGQPKGLVHGHGGVLLEHLKALAFHFDLARTDRLFWYTTPSWMMWNFQLSALLLGASIVCYDGSPTHRHVDTIWRIAAQTSTTVLGTSPGYLLACEKAACTPRDEHDLTMLRTVGVTGAPFPAASAHWVASHVGADIPAVSITGGTDVVTAFLGGAPTVPTWPGQISCPWLGAAVDAFDDTGAPVRDAVGELVVTSPMPSMPVSLWNDTGHRKYREAYFHTYPGVWRHGDWVTLTTAHGIAVHGRSDATLNRNGIRIGSADIYDIVEELPEIVEALVIGVERPDGSYWMPMFVVPAPGQVIDDDIKNRIRHRLRNEASSRHVPDDIITAPGIPHTRTGKKLEVPIKRILLGHKPTDVADPATIDNLEVLDWYAHHATTSMNT</sequence>
<keyword evidence="4" id="KW-0067">ATP-binding</keyword>
<dbReference type="Proteomes" id="UP001231166">
    <property type="component" value="Plasmid pRho-VOC14-L"/>
</dbReference>
<dbReference type="Pfam" id="PF13193">
    <property type="entry name" value="AMP-binding_C"/>
    <property type="match status" value="1"/>
</dbReference>
<dbReference type="Pfam" id="PF16177">
    <property type="entry name" value="ACAS_N"/>
    <property type="match status" value="1"/>
</dbReference>
<dbReference type="InterPro" id="IPR000873">
    <property type="entry name" value="AMP-dep_synth/lig_dom"/>
</dbReference>
<accession>A0AAX3YR33</accession>
<dbReference type="GO" id="GO:0030729">
    <property type="term" value="F:acetoacetate-CoA ligase activity"/>
    <property type="evidence" value="ECO:0007669"/>
    <property type="project" value="UniProtKB-EC"/>
</dbReference>
<feature type="domain" description="AMP-binding enzyme C-terminal" evidence="6">
    <location>
        <begin position="538"/>
        <end position="612"/>
    </location>
</feature>
<dbReference type="RefSeq" id="WP_206016589.1">
    <property type="nucleotide sequence ID" value="NZ_CP130956.1"/>
</dbReference>
<evidence type="ECO:0000256" key="1">
    <source>
        <dbReference type="ARBA" id="ARBA00006432"/>
    </source>
</evidence>
<evidence type="ECO:0000313" key="9">
    <source>
        <dbReference type="EMBL" id="WLF51887.1"/>
    </source>
</evidence>
<dbReference type="EC" id="6.2.1.16" evidence="9"/>
<evidence type="ECO:0000313" key="11">
    <source>
        <dbReference type="Proteomes" id="UP001231166"/>
    </source>
</evidence>
<geneLocation type="plasmid" evidence="9 11">
    <name>pRho-VOC14-L</name>
</geneLocation>
<evidence type="ECO:0000313" key="10">
    <source>
        <dbReference type="Proteomes" id="UP001066327"/>
    </source>
</evidence>
<gene>
    <name evidence="8" type="ORF">O4328_21225</name>
    <name evidence="9" type="ORF">Q5707_41195</name>
</gene>
<dbReference type="EMBL" id="CP130956">
    <property type="protein sequence ID" value="WLF51887.1"/>
    <property type="molecule type" value="Genomic_DNA"/>
</dbReference>
<keyword evidence="3" id="KW-0547">Nucleotide-binding</keyword>
<evidence type="ECO:0000259" key="6">
    <source>
        <dbReference type="Pfam" id="PF13193"/>
    </source>
</evidence>
<name>A0AAX3YR33_RHOOP</name>
<evidence type="ECO:0000256" key="4">
    <source>
        <dbReference type="ARBA" id="ARBA00022840"/>
    </source>
</evidence>
<dbReference type="InterPro" id="IPR005914">
    <property type="entry name" value="Acac_CoA_synth"/>
</dbReference>
<keyword evidence="9" id="KW-0614">Plasmid</keyword>
<comment type="similarity">
    <text evidence="1">Belongs to the ATP-dependent AMP-binding enzyme family.</text>
</comment>
<protein>
    <submittedName>
        <fullName evidence="9">Acetoacetate--CoA ligase</fullName>
        <ecNumber evidence="9">6.2.1.16</ecNumber>
    </submittedName>
</protein>
<dbReference type="InterPro" id="IPR032387">
    <property type="entry name" value="ACAS_N"/>
</dbReference>
<dbReference type="EMBL" id="JAPWIS010000010">
    <property type="protein sequence ID" value="MCZ4586179.1"/>
    <property type="molecule type" value="Genomic_DNA"/>
</dbReference>
<evidence type="ECO:0000256" key="2">
    <source>
        <dbReference type="ARBA" id="ARBA00022598"/>
    </source>
</evidence>
<reference evidence="9" key="2">
    <citation type="submission" date="2023-07" db="EMBL/GenBank/DDBJ databases">
        <title>Genomic analysis of Rhodococcus opacus VOC-14 with glycol ethers degradation activity.</title>
        <authorList>
            <person name="Narkevich D.A."/>
            <person name="Hlushen A.M."/>
            <person name="Akhremchuk A.E."/>
            <person name="Sikolenko M.A."/>
            <person name="Valentovich L.N."/>
        </authorList>
    </citation>
    <scope>NUCLEOTIDE SEQUENCE</scope>
    <source>
        <strain evidence="9">VOC-14</strain>
        <plasmid evidence="9">pRho-VOC14-L</plasmid>
    </source>
</reference>
<dbReference type="InterPro" id="IPR020845">
    <property type="entry name" value="AMP-binding_CS"/>
</dbReference>
<dbReference type="GO" id="GO:0006629">
    <property type="term" value="P:lipid metabolic process"/>
    <property type="evidence" value="ECO:0007669"/>
    <property type="project" value="InterPro"/>
</dbReference>
<reference evidence="8" key="1">
    <citation type="submission" date="2022-12" db="EMBL/GenBank/DDBJ databases">
        <authorList>
            <person name="Krivoruchko A.V."/>
            <person name="Elkin A."/>
        </authorList>
    </citation>
    <scope>NUCLEOTIDE SEQUENCE</scope>
    <source>
        <strain evidence="8">IEGM 249</strain>
    </source>
</reference>
<dbReference type="NCBIfam" id="NF002937">
    <property type="entry name" value="PRK03584.1"/>
    <property type="match status" value="1"/>
</dbReference>
<organism evidence="9 11">
    <name type="scientific">Rhodococcus opacus</name>
    <name type="common">Nocardia opaca</name>
    <dbReference type="NCBI Taxonomy" id="37919"/>
    <lineage>
        <taxon>Bacteria</taxon>
        <taxon>Bacillati</taxon>
        <taxon>Actinomycetota</taxon>
        <taxon>Actinomycetes</taxon>
        <taxon>Mycobacteriales</taxon>
        <taxon>Nocardiaceae</taxon>
        <taxon>Rhodococcus</taxon>
    </lineage>
</organism>
<dbReference type="PANTHER" id="PTHR42921">
    <property type="entry name" value="ACETOACETYL-COA SYNTHETASE"/>
    <property type="match status" value="1"/>
</dbReference>
<dbReference type="GO" id="GO:0005524">
    <property type="term" value="F:ATP binding"/>
    <property type="evidence" value="ECO:0007669"/>
    <property type="project" value="UniProtKB-KW"/>
</dbReference>
<keyword evidence="10" id="KW-1185">Reference proteome</keyword>
<proteinExistence type="inferred from homology"/>
<evidence type="ECO:0000259" key="5">
    <source>
        <dbReference type="Pfam" id="PF00501"/>
    </source>
</evidence>
<dbReference type="Pfam" id="PF00501">
    <property type="entry name" value="AMP-binding"/>
    <property type="match status" value="1"/>
</dbReference>
<dbReference type="SUPFAM" id="SSF56801">
    <property type="entry name" value="Acetyl-CoA synthetase-like"/>
    <property type="match status" value="1"/>
</dbReference>
<dbReference type="Proteomes" id="UP001066327">
    <property type="component" value="Unassembled WGS sequence"/>
</dbReference>
<dbReference type="PANTHER" id="PTHR42921:SF1">
    <property type="entry name" value="ACETOACETYL-COA SYNTHETASE"/>
    <property type="match status" value="1"/>
</dbReference>
<dbReference type="PROSITE" id="PS00455">
    <property type="entry name" value="AMP_BINDING"/>
    <property type="match status" value="1"/>
</dbReference>
<dbReference type="Gene3D" id="3.40.50.12780">
    <property type="entry name" value="N-terminal domain of ligase-like"/>
    <property type="match status" value="1"/>
</dbReference>
<evidence type="ECO:0000259" key="7">
    <source>
        <dbReference type="Pfam" id="PF16177"/>
    </source>
</evidence>
<dbReference type="Gene3D" id="3.30.300.30">
    <property type="match status" value="1"/>
</dbReference>
<dbReference type="InterPro" id="IPR042099">
    <property type="entry name" value="ANL_N_sf"/>
</dbReference>
<evidence type="ECO:0000313" key="8">
    <source>
        <dbReference type="EMBL" id="MCZ4586179.1"/>
    </source>
</evidence>
<evidence type="ECO:0000256" key="3">
    <source>
        <dbReference type="ARBA" id="ARBA00022741"/>
    </source>
</evidence>